<evidence type="ECO:0000313" key="2">
    <source>
        <dbReference type="Proteomes" id="UP000015102"/>
    </source>
</evidence>
<name>T1H4Z9_MEGSC</name>
<accession>T1H4Z9</accession>
<dbReference type="EMBL" id="CAQQ02376137">
    <property type="status" value="NOT_ANNOTATED_CDS"/>
    <property type="molecule type" value="Genomic_DNA"/>
</dbReference>
<organism evidence="1 2">
    <name type="scientific">Megaselia scalaris</name>
    <name type="common">Humpbacked fly</name>
    <name type="synonym">Phora scalaris</name>
    <dbReference type="NCBI Taxonomy" id="36166"/>
    <lineage>
        <taxon>Eukaryota</taxon>
        <taxon>Metazoa</taxon>
        <taxon>Ecdysozoa</taxon>
        <taxon>Arthropoda</taxon>
        <taxon>Hexapoda</taxon>
        <taxon>Insecta</taxon>
        <taxon>Pterygota</taxon>
        <taxon>Neoptera</taxon>
        <taxon>Endopterygota</taxon>
        <taxon>Diptera</taxon>
        <taxon>Brachycera</taxon>
        <taxon>Muscomorpha</taxon>
        <taxon>Platypezoidea</taxon>
        <taxon>Phoridae</taxon>
        <taxon>Megaseliini</taxon>
        <taxon>Megaselia</taxon>
    </lineage>
</organism>
<dbReference type="EMBL" id="CAQQ02376138">
    <property type="status" value="NOT_ANNOTATED_CDS"/>
    <property type="molecule type" value="Genomic_DNA"/>
</dbReference>
<reference evidence="2" key="1">
    <citation type="submission" date="2013-02" db="EMBL/GenBank/DDBJ databases">
        <authorList>
            <person name="Hughes D."/>
        </authorList>
    </citation>
    <scope>NUCLEOTIDE SEQUENCE</scope>
    <source>
        <strain>Durham</strain>
        <strain evidence="2">NC isolate 2 -- Noor lab</strain>
    </source>
</reference>
<protein>
    <submittedName>
        <fullName evidence="1">Uncharacterized protein</fullName>
    </submittedName>
</protein>
<reference evidence="1" key="2">
    <citation type="submission" date="2015-06" db="UniProtKB">
        <authorList>
            <consortium name="EnsemblMetazoa"/>
        </authorList>
    </citation>
    <scope>IDENTIFICATION</scope>
</reference>
<proteinExistence type="predicted"/>
<dbReference type="Proteomes" id="UP000015102">
    <property type="component" value="Unassembled WGS sequence"/>
</dbReference>
<dbReference type="HOGENOM" id="CLU_2239657_0_0_1"/>
<evidence type="ECO:0000313" key="1">
    <source>
        <dbReference type="EnsemblMetazoa" id="MESCA011372-PA"/>
    </source>
</evidence>
<sequence>MLCQQSKVSIAPDPSSYLLKSFELHKVDDTEALQQNQLLLQIPTPTTKSSISQILWQFGRILPAFGTFCANRGSTGKRSQNKIHYLHTEAPRNRTNITLGSHRGS</sequence>
<dbReference type="AlphaFoldDB" id="T1H4Z9"/>
<dbReference type="EnsemblMetazoa" id="MESCA011372-RA">
    <property type="protein sequence ID" value="MESCA011372-PA"/>
    <property type="gene ID" value="MESCA011372"/>
</dbReference>
<keyword evidence="2" id="KW-1185">Reference proteome</keyword>